<dbReference type="PANTHER" id="PTHR43632">
    <property type="entry name" value="PERMEASE COMPONENT OF TUNGSTATE ABC TRANSPORTER"/>
    <property type="match status" value="1"/>
</dbReference>
<protein>
    <submittedName>
        <fullName evidence="7">ABC transporter permease</fullName>
    </submittedName>
</protein>
<gene>
    <name evidence="7" type="ORF">OCH239_19185</name>
</gene>
<evidence type="ECO:0000256" key="5">
    <source>
        <dbReference type="RuleBase" id="RU363032"/>
    </source>
</evidence>
<dbReference type="eggNOG" id="COG4662">
    <property type="taxonomic scope" value="Bacteria"/>
</dbReference>
<feature type="transmembrane region" description="Helical" evidence="5">
    <location>
        <begin position="156"/>
        <end position="181"/>
    </location>
</feature>
<evidence type="ECO:0000256" key="2">
    <source>
        <dbReference type="ARBA" id="ARBA00022692"/>
    </source>
</evidence>
<feature type="domain" description="ABC transmembrane type-1" evidence="6">
    <location>
        <begin position="26"/>
        <end position="222"/>
    </location>
</feature>
<dbReference type="RefSeq" id="WP_037261018.1">
    <property type="nucleotide sequence ID" value="NZ_JALZ01000007.1"/>
</dbReference>
<dbReference type="EMBL" id="JALZ01000007">
    <property type="protein sequence ID" value="ETX14926.1"/>
    <property type="molecule type" value="Genomic_DNA"/>
</dbReference>
<accession>X7EIE7</accession>
<evidence type="ECO:0000256" key="1">
    <source>
        <dbReference type="ARBA" id="ARBA00004651"/>
    </source>
</evidence>
<name>X7EIE7_9RHOB</name>
<feature type="transmembrane region" description="Helical" evidence="5">
    <location>
        <begin position="32"/>
        <end position="54"/>
    </location>
</feature>
<dbReference type="PATRIC" id="fig|1449350.3.peg.1742"/>
<dbReference type="Pfam" id="PF00528">
    <property type="entry name" value="BPD_transp_1"/>
    <property type="match status" value="1"/>
</dbReference>
<dbReference type="OrthoDB" id="9781724at2"/>
<keyword evidence="5" id="KW-0813">Transport</keyword>
<dbReference type="InterPro" id="IPR035906">
    <property type="entry name" value="MetI-like_sf"/>
</dbReference>
<comment type="subcellular location">
    <subcellularLocation>
        <location evidence="1 5">Cell membrane</location>
        <topology evidence="1 5">Multi-pass membrane protein</topology>
    </subcellularLocation>
</comment>
<dbReference type="GO" id="GO:0055085">
    <property type="term" value="P:transmembrane transport"/>
    <property type="evidence" value="ECO:0007669"/>
    <property type="project" value="InterPro"/>
</dbReference>
<dbReference type="InterPro" id="IPR000515">
    <property type="entry name" value="MetI-like"/>
</dbReference>
<reference evidence="7 8" key="1">
    <citation type="submission" date="2014-01" db="EMBL/GenBank/DDBJ databases">
        <title>Roseivivax halodurans JCM 10272 Genome Sequencing.</title>
        <authorList>
            <person name="Lai Q."/>
            <person name="Li G."/>
            <person name="Shao Z."/>
        </authorList>
    </citation>
    <scope>NUCLEOTIDE SEQUENCE [LARGE SCALE GENOMIC DNA]</scope>
    <source>
        <strain evidence="7 8">JCM 10272</strain>
    </source>
</reference>
<dbReference type="AlphaFoldDB" id="X7EIE7"/>
<dbReference type="NCBIfam" id="NF038017">
    <property type="entry name" value="ABC_perm1"/>
    <property type="match status" value="1"/>
</dbReference>
<dbReference type="Proteomes" id="UP000022447">
    <property type="component" value="Unassembled WGS sequence"/>
</dbReference>
<dbReference type="STRING" id="1449350.OCH239_19185"/>
<keyword evidence="4 5" id="KW-0472">Membrane</keyword>
<dbReference type="CDD" id="cd06261">
    <property type="entry name" value="TM_PBP2"/>
    <property type="match status" value="1"/>
</dbReference>
<organism evidence="7 8">
    <name type="scientific">Roseivivax halodurans JCM 10272</name>
    <dbReference type="NCBI Taxonomy" id="1449350"/>
    <lineage>
        <taxon>Bacteria</taxon>
        <taxon>Pseudomonadati</taxon>
        <taxon>Pseudomonadota</taxon>
        <taxon>Alphaproteobacteria</taxon>
        <taxon>Rhodobacterales</taxon>
        <taxon>Roseobacteraceae</taxon>
        <taxon>Roseivivax</taxon>
    </lineage>
</organism>
<feature type="transmembrane region" description="Helical" evidence="5">
    <location>
        <begin position="201"/>
        <end position="222"/>
    </location>
</feature>
<dbReference type="Gene3D" id="1.10.3720.10">
    <property type="entry name" value="MetI-like"/>
    <property type="match status" value="1"/>
</dbReference>
<keyword evidence="3 5" id="KW-1133">Transmembrane helix</keyword>
<dbReference type="InterPro" id="IPR049783">
    <property type="entry name" value="ABC_perm_TupB-like"/>
</dbReference>
<evidence type="ECO:0000259" key="6">
    <source>
        <dbReference type="PROSITE" id="PS50928"/>
    </source>
</evidence>
<sequence>MQDIAEAFSLALTLVFSGDADLWEIVALSLRVSLTATGLACLLGFPFGAIVAIARFRGRGALIILMNALMGLPPVVVGLLVYLHLSRSGPLGFLGLLYTPTAMIIAQTILIAPIVAALSRQVLEDLHGEYAEQFRSLCLTRRQTAQALLWDARYSLMTVALAGFGRAVAEVGAVILVGGNIDHLTRVMTTAIALETSKGDLPLALALGIVLLVLALGVNAGVQALRVGAARSAYA</sequence>
<dbReference type="GO" id="GO:0005886">
    <property type="term" value="C:plasma membrane"/>
    <property type="evidence" value="ECO:0007669"/>
    <property type="project" value="UniProtKB-SubCell"/>
</dbReference>
<dbReference type="PANTHER" id="PTHR43632:SF1">
    <property type="entry name" value="PERMEASE COMPONENT OF TUNGSTATE ABC TRANSPORTER"/>
    <property type="match status" value="1"/>
</dbReference>
<feature type="transmembrane region" description="Helical" evidence="5">
    <location>
        <begin position="61"/>
        <end position="85"/>
    </location>
</feature>
<evidence type="ECO:0000256" key="3">
    <source>
        <dbReference type="ARBA" id="ARBA00022989"/>
    </source>
</evidence>
<dbReference type="PROSITE" id="PS50928">
    <property type="entry name" value="ABC_TM1"/>
    <property type="match status" value="1"/>
</dbReference>
<feature type="transmembrane region" description="Helical" evidence="5">
    <location>
        <begin position="97"/>
        <end position="118"/>
    </location>
</feature>
<evidence type="ECO:0000313" key="8">
    <source>
        <dbReference type="Proteomes" id="UP000022447"/>
    </source>
</evidence>
<keyword evidence="8" id="KW-1185">Reference proteome</keyword>
<evidence type="ECO:0000256" key="4">
    <source>
        <dbReference type="ARBA" id="ARBA00023136"/>
    </source>
</evidence>
<keyword evidence="2 5" id="KW-0812">Transmembrane</keyword>
<proteinExistence type="inferred from homology"/>
<comment type="similarity">
    <text evidence="5">Belongs to the binding-protein-dependent transport system permease family.</text>
</comment>
<comment type="caution">
    <text evidence="7">The sequence shown here is derived from an EMBL/GenBank/DDBJ whole genome shotgun (WGS) entry which is preliminary data.</text>
</comment>
<dbReference type="SUPFAM" id="SSF161098">
    <property type="entry name" value="MetI-like"/>
    <property type="match status" value="1"/>
</dbReference>
<evidence type="ECO:0000313" key="7">
    <source>
        <dbReference type="EMBL" id="ETX14926.1"/>
    </source>
</evidence>